<dbReference type="GO" id="GO:0046872">
    <property type="term" value="F:metal ion binding"/>
    <property type="evidence" value="ECO:0007669"/>
    <property type="project" value="UniProtKB-KW"/>
</dbReference>
<dbReference type="InterPro" id="IPR009050">
    <property type="entry name" value="Globin-like_sf"/>
</dbReference>
<reference evidence="6 7" key="1">
    <citation type="submission" date="2020-05" db="EMBL/GenBank/DDBJ databases">
        <title>Mucilaginibacter mali sp. nov.</title>
        <authorList>
            <person name="Kim H.S."/>
            <person name="Lee K.C."/>
            <person name="Suh M.K."/>
            <person name="Kim J.-S."/>
            <person name="Han K.-I."/>
            <person name="Eom M.K."/>
            <person name="Shin Y.K."/>
            <person name="Lee J.-S."/>
        </authorList>
    </citation>
    <scope>NUCLEOTIDE SEQUENCE [LARGE SCALE GENOMIC DNA]</scope>
    <source>
        <strain evidence="6 7">G2-14</strain>
    </source>
</reference>
<evidence type="ECO:0000313" key="7">
    <source>
        <dbReference type="Proteomes" id="UP000505355"/>
    </source>
</evidence>
<dbReference type="EMBL" id="CP054139">
    <property type="protein sequence ID" value="QKJ28216.1"/>
    <property type="molecule type" value="Genomic_DNA"/>
</dbReference>
<organism evidence="6 7">
    <name type="scientific">Mucilaginibacter mali</name>
    <dbReference type="NCBI Taxonomy" id="2740462"/>
    <lineage>
        <taxon>Bacteria</taxon>
        <taxon>Pseudomonadati</taxon>
        <taxon>Bacteroidota</taxon>
        <taxon>Sphingobacteriia</taxon>
        <taxon>Sphingobacteriales</taxon>
        <taxon>Sphingobacteriaceae</taxon>
        <taxon>Mucilaginibacter</taxon>
    </lineage>
</organism>
<protein>
    <submittedName>
        <fullName evidence="6">Group III truncated hemoglobin</fullName>
    </submittedName>
</protein>
<evidence type="ECO:0000256" key="1">
    <source>
        <dbReference type="ARBA" id="ARBA00022448"/>
    </source>
</evidence>
<dbReference type="Gene3D" id="1.10.490.10">
    <property type="entry name" value="Globins"/>
    <property type="match status" value="1"/>
</dbReference>
<feature type="binding site" description="distal binding residue" evidence="5">
    <location>
        <position position="45"/>
    </location>
    <ligand>
        <name>heme</name>
        <dbReference type="ChEBI" id="CHEBI:30413"/>
    </ligand>
    <ligandPart>
        <name>Fe</name>
        <dbReference type="ChEBI" id="CHEBI:18248"/>
    </ligandPart>
</feature>
<dbReference type="CDD" id="cd08916">
    <property type="entry name" value="TrHb3_P"/>
    <property type="match status" value="1"/>
</dbReference>
<dbReference type="Pfam" id="PF01152">
    <property type="entry name" value="Bac_globin"/>
    <property type="match status" value="1"/>
</dbReference>
<dbReference type="InterPro" id="IPR001486">
    <property type="entry name" value="Hemoglobin_trunc"/>
</dbReference>
<keyword evidence="2 5" id="KW-0349">Heme</keyword>
<keyword evidence="1" id="KW-0813">Transport</keyword>
<evidence type="ECO:0000313" key="6">
    <source>
        <dbReference type="EMBL" id="QKJ28216.1"/>
    </source>
</evidence>
<evidence type="ECO:0000256" key="3">
    <source>
        <dbReference type="ARBA" id="ARBA00022723"/>
    </source>
</evidence>
<dbReference type="KEGG" id="mmab:HQ865_00045"/>
<evidence type="ECO:0000256" key="4">
    <source>
        <dbReference type="ARBA" id="ARBA00023004"/>
    </source>
</evidence>
<dbReference type="InterPro" id="IPR012292">
    <property type="entry name" value="Globin/Proto"/>
</dbReference>
<sequence>MKTEPHDIIDEADVRQLVDTFYGKVRRDELLAPIFEPVIGNNWGHHLERMTDFWSTLLLYTRKFSADPLTKHLPLALTREHFDRWLSLFHETLDELFQGQIAENAKKRAFSIARIMKAVKQIEQ</sequence>
<evidence type="ECO:0000256" key="5">
    <source>
        <dbReference type="PIRSR" id="PIRSR601486-1"/>
    </source>
</evidence>
<dbReference type="GO" id="GO:0019825">
    <property type="term" value="F:oxygen binding"/>
    <property type="evidence" value="ECO:0007669"/>
    <property type="project" value="InterPro"/>
</dbReference>
<keyword evidence="3 5" id="KW-0479">Metal-binding</keyword>
<keyword evidence="7" id="KW-1185">Reference proteome</keyword>
<dbReference type="RefSeq" id="WP_173412918.1">
    <property type="nucleotide sequence ID" value="NZ_CP054139.1"/>
</dbReference>
<dbReference type="AlphaFoldDB" id="A0A7D4UDW8"/>
<evidence type="ECO:0000256" key="2">
    <source>
        <dbReference type="ARBA" id="ARBA00022617"/>
    </source>
</evidence>
<proteinExistence type="predicted"/>
<accession>A0A7D4UDW8</accession>
<dbReference type="SUPFAM" id="SSF46458">
    <property type="entry name" value="Globin-like"/>
    <property type="match status" value="1"/>
</dbReference>
<gene>
    <name evidence="6" type="ORF">HQ865_00045</name>
</gene>
<name>A0A7D4UDW8_9SPHI</name>
<dbReference type="GO" id="GO:0020037">
    <property type="term" value="F:heme binding"/>
    <property type="evidence" value="ECO:0007669"/>
    <property type="project" value="InterPro"/>
</dbReference>
<dbReference type="Proteomes" id="UP000505355">
    <property type="component" value="Chromosome"/>
</dbReference>
<keyword evidence="4 5" id="KW-0408">Iron</keyword>